<proteinExistence type="predicted"/>
<dbReference type="EMBL" id="SJSA01000002">
    <property type="protein sequence ID" value="TGG36735.1"/>
    <property type="molecule type" value="Genomic_DNA"/>
</dbReference>
<evidence type="ECO:0000313" key="1">
    <source>
        <dbReference type="EMBL" id="TGG36735.1"/>
    </source>
</evidence>
<dbReference type="Gene3D" id="3.90.550.10">
    <property type="entry name" value="Spore Coat Polysaccharide Biosynthesis Protein SpsA, Chain A"/>
    <property type="match status" value="1"/>
</dbReference>
<keyword evidence="2" id="KW-1185">Reference proteome</keyword>
<comment type="caution">
    <text evidence="1">The sequence shown here is derived from an EMBL/GenBank/DDBJ whole genome shotgun (WGS) entry which is preliminary data.</text>
</comment>
<sequence length="429" mass="50607">MTNCAFTIVAKNYIGLAMILEKSIKRYYTDLDFFIVVADEPSSELSDMPENIIFAKDELGIDNKKWYEMAFKYDLTEFCTAIKPDSILYILSQGYEKVIYLDPDIYFFSSIAPIFESLDRYQIILTPHITTIPRLGETDSPENIWLSCGIFNLGFMGVQDNPKVRKMLRWWSERLRDQCFVDFEKGEYTDQKWMNFIPSSFDSTELLISNNLGCNLAPWNFFERRIMMNGDAAFVTLRENNGSNEVFPLIFTHFSGYDYSKLKDGIIFQKNIADIREYKDINLILNVYADAIRSNQELFDVTIKSEYSYNRFDNNIPIEQYHRRLYRAYSENIQSSISPFDIKSQFYTLLKNNRLLNVRRDSNVRIQKTDVPKVGHKVRIINAGFRMLHRLIGTSQYFLFLRFLRGYSRPEDQLHILGYKSKFENLRKH</sequence>
<organism evidence="1 2">
    <name type="scientific">Duncaniella freteri</name>
    <dbReference type="NCBI Taxonomy" id="2530391"/>
    <lineage>
        <taxon>Bacteria</taxon>
        <taxon>Pseudomonadati</taxon>
        <taxon>Bacteroidota</taxon>
        <taxon>Bacteroidia</taxon>
        <taxon>Bacteroidales</taxon>
        <taxon>Muribaculaceae</taxon>
        <taxon>Duncaniella</taxon>
    </lineage>
</organism>
<reference evidence="1 2" key="1">
    <citation type="submission" date="2019-02" db="EMBL/GenBank/DDBJ databases">
        <title>Isolation and identification of novel species under the genus Muribaculum.</title>
        <authorList>
            <person name="Miyake S."/>
            <person name="Ding Y."/>
            <person name="Low A."/>
            <person name="Soh M."/>
            <person name="Seedorf H."/>
        </authorList>
    </citation>
    <scope>NUCLEOTIDE SEQUENCE [LARGE SCALE GENOMIC DNA]</scope>
    <source>
        <strain evidence="1 2">TLL-A3</strain>
    </source>
</reference>
<dbReference type="SUPFAM" id="SSF53448">
    <property type="entry name" value="Nucleotide-diphospho-sugar transferases"/>
    <property type="match status" value="1"/>
</dbReference>
<dbReference type="RefSeq" id="WP_135472446.1">
    <property type="nucleotide sequence ID" value="NZ_CASJDB010000034.1"/>
</dbReference>
<accession>A0A4Z0V5I3</accession>
<dbReference type="GeneID" id="82150699"/>
<evidence type="ECO:0000313" key="2">
    <source>
        <dbReference type="Proteomes" id="UP000297635"/>
    </source>
</evidence>
<name>A0A4Z0V5I3_9BACT</name>
<dbReference type="Proteomes" id="UP000297635">
    <property type="component" value="Unassembled WGS sequence"/>
</dbReference>
<dbReference type="InterPro" id="IPR029044">
    <property type="entry name" value="Nucleotide-diphossugar_trans"/>
</dbReference>
<gene>
    <name evidence="1" type="ORF">EZ315_12945</name>
</gene>
<dbReference type="AlphaFoldDB" id="A0A4Z0V5I3"/>
<protein>
    <submittedName>
        <fullName evidence="1">Uncharacterized protein</fullName>
    </submittedName>
</protein>